<organism evidence="1">
    <name type="scientific">Sinorhizobium medicae</name>
    <dbReference type="NCBI Taxonomy" id="110321"/>
    <lineage>
        <taxon>Bacteria</taxon>
        <taxon>Pseudomonadati</taxon>
        <taxon>Pseudomonadota</taxon>
        <taxon>Alphaproteobacteria</taxon>
        <taxon>Hyphomicrobiales</taxon>
        <taxon>Rhizobiaceae</taxon>
        <taxon>Sinorhizobium/Ensifer group</taxon>
        <taxon>Sinorhizobium</taxon>
    </lineage>
</organism>
<evidence type="ECO:0000313" key="2">
    <source>
        <dbReference type="EMBL" id="PLU07824.1"/>
    </source>
</evidence>
<reference evidence="2" key="2">
    <citation type="submission" date="2017-04" db="EMBL/GenBank/DDBJ databases">
        <authorList>
            <person name="Porter S."/>
            <person name="Friesen M.L."/>
            <person name="Faber-Hammond J."/>
        </authorList>
    </citation>
    <scope>NUCLEOTIDE SEQUENCE</scope>
    <source>
        <strain evidence="2">Str16</strain>
    </source>
</reference>
<comment type="caution">
    <text evidence="1">The sequence shown here is derived from an EMBL/GenBank/DDBJ whole genome shotgun (WGS) entry which is preliminary data.</text>
</comment>
<reference evidence="2 3" key="3">
    <citation type="journal article" date="2018" name="FEMS Microbiol. Ecol.">
        <title>Co-invading symbiotic mutualists of Medicago polymorpha retain high ancestral diversity and contain diverse accessory genomes.</title>
        <authorList>
            <person name="Porter S.S."/>
            <person name="Faber-Hammond J.J."/>
            <person name="Friesen M.L."/>
        </authorList>
    </citation>
    <scope>NUCLEOTIDE SEQUENCE [LARGE SCALE GENOMIC DNA]</scope>
    <source>
        <strain evidence="2 3">Str16</strain>
    </source>
</reference>
<dbReference type="AlphaFoldDB" id="A0A6G1WIA3"/>
<gene>
    <name evidence="2" type="ORF">BMJ33_03695</name>
    <name evidence="1" type="ORF">GHJ91_09775</name>
</gene>
<reference evidence="1" key="1">
    <citation type="journal article" date="2013" name="Genome Biol.">
        <title>Comparative genomics of the core and accessory genomes of 48 Sinorhizobium strains comprising five genospecies.</title>
        <authorList>
            <person name="Sugawara M."/>
            <person name="Epstein B."/>
            <person name="Badgley B.D."/>
            <person name="Unno T."/>
            <person name="Xu L."/>
            <person name="Reese J."/>
            <person name="Gyaneshwar P."/>
            <person name="Denny R."/>
            <person name="Mudge J."/>
            <person name="Bharti A.K."/>
            <person name="Farmer A.D."/>
            <person name="May G.D."/>
            <person name="Woodward J.E."/>
            <person name="Medigue C."/>
            <person name="Vallenet D."/>
            <person name="Lajus A."/>
            <person name="Rouy Z."/>
            <person name="Martinez-Vaz B."/>
            <person name="Tiffin P."/>
            <person name="Young N.D."/>
            <person name="Sadowsky M.J."/>
        </authorList>
    </citation>
    <scope>NUCLEOTIDE SEQUENCE</scope>
    <source>
        <strain evidence="1">M1</strain>
    </source>
</reference>
<proteinExistence type="predicted"/>
<sequence>MTVSLLSAGQASVWNKRRKHAGIIVMLLSFAEGCASYSRRQFPA</sequence>
<dbReference type="EMBL" id="WISB01000054">
    <property type="protein sequence ID" value="MQW69459.1"/>
    <property type="molecule type" value="Genomic_DNA"/>
</dbReference>
<keyword evidence="3" id="KW-1185">Reference proteome</keyword>
<protein>
    <submittedName>
        <fullName evidence="1">Uncharacterized protein</fullName>
    </submittedName>
</protein>
<accession>A0A6G1WIA3</accession>
<evidence type="ECO:0000313" key="3">
    <source>
        <dbReference type="Proteomes" id="UP001190825"/>
    </source>
</evidence>
<name>A0A6G1WIA3_9HYPH</name>
<dbReference type="Proteomes" id="UP001190825">
    <property type="component" value="Unassembled WGS sequence"/>
</dbReference>
<evidence type="ECO:0000313" key="1">
    <source>
        <dbReference type="EMBL" id="MQW69459.1"/>
    </source>
</evidence>
<dbReference type="EMBL" id="NBUC01000035">
    <property type="protein sequence ID" value="PLU07824.1"/>
    <property type="molecule type" value="Genomic_DNA"/>
</dbReference>